<dbReference type="SUPFAM" id="SSF49899">
    <property type="entry name" value="Concanavalin A-like lectins/glucanases"/>
    <property type="match status" value="1"/>
</dbReference>
<evidence type="ECO:0000256" key="3">
    <source>
        <dbReference type="ARBA" id="ARBA00023295"/>
    </source>
</evidence>
<dbReference type="CDD" id="cd18622">
    <property type="entry name" value="GH32_Inu-like"/>
    <property type="match status" value="1"/>
</dbReference>
<dbReference type="Pfam" id="PF00251">
    <property type="entry name" value="Glyco_hydro_32N"/>
    <property type="match status" value="1"/>
</dbReference>
<dbReference type="InterPro" id="IPR013189">
    <property type="entry name" value="Glyco_hydro_32_C"/>
</dbReference>
<evidence type="ECO:0000256" key="4">
    <source>
        <dbReference type="RuleBase" id="RU362110"/>
    </source>
</evidence>
<dbReference type="PANTHER" id="PTHR42800">
    <property type="entry name" value="EXOINULINASE INUD (AFU_ORTHOLOGUE AFUA_5G00480)"/>
    <property type="match status" value="1"/>
</dbReference>
<comment type="similarity">
    <text evidence="1 4">Belongs to the glycosyl hydrolase 32 family.</text>
</comment>
<dbReference type="Gene3D" id="2.60.120.560">
    <property type="entry name" value="Exo-inulinase, domain 1"/>
    <property type="match status" value="1"/>
</dbReference>
<dbReference type="RefSeq" id="WP_235272318.1">
    <property type="nucleotide sequence ID" value="NZ_JBFBMH010000005.1"/>
</dbReference>
<keyword evidence="2 4" id="KW-0378">Hydrolase</keyword>
<dbReference type="GO" id="GO:0016787">
    <property type="term" value="F:hydrolase activity"/>
    <property type="evidence" value="ECO:0007669"/>
    <property type="project" value="UniProtKB-KW"/>
</dbReference>
<dbReference type="SUPFAM" id="SSF75005">
    <property type="entry name" value="Arabinanase/levansucrase/invertase"/>
    <property type="match status" value="1"/>
</dbReference>
<evidence type="ECO:0000259" key="5">
    <source>
        <dbReference type="Pfam" id="PF00251"/>
    </source>
</evidence>
<gene>
    <name evidence="7" type="ORF">AB0301_05695</name>
</gene>
<evidence type="ECO:0000256" key="2">
    <source>
        <dbReference type="ARBA" id="ARBA00022801"/>
    </source>
</evidence>
<dbReference type="InterPro" id="IPR013148">
    <property type="entry name" value="Glyco_hydro_32_N"/>
</dbReference>
<name>A0ABV3LF89_9MICO</name>
<feature type="domain" description="Glycosyl hydrolase family 32 C-terminal" evidence="6">
    <location>
        <begin position="363"/>
        <end position="476"/>
    </location>
</feature>
<dbReference type="InterPro" id="IPR023296">
    <property type="entry name" value="Glyco_hydro_beta-prop_sf"/>
</dbReference>
<keyword evidence="3 4" id="KW-0326">Glycosidase</keyword>
<dbReference type="InterPro" id="IPR018053">
    <property type="entry name" value="Glyco_hydro_32_AS"/>
</dbReference>
<dbReference type="PANTHER" id="PTHR42800:SF1">
    <property type="entry name" value="EXOINULINASE INUD (AFU_ORTHOLOGUE AFUA_5G00480)"/>
    <property type="match status" value="1"/>
</dbReference>
<dbReference type="Proteomes" id="UP001553715">
    <property type="component" value="Unassembled WGS sequence"/>
</dbReference>
<protein>
    <submittedName>
        <fullName evidence="7">Glycoside hydrolase family 32 protein</fullName>
    </submittedName>
</protein>
<dbReference type="EMBL" id="JBFBMH010000005">
    <property type="protein sequence ID" value="MEW1974564.1"/>
    <property type="molecule type" value="Genomic_DNA"/>
</dbReference>
<dbReference type="InterPro" id="IPR001362">
    <property type="entry name" value="Glyco_hydro_32"/>
</dbReference>
<dbReference type="SMART" id="SM00640">
    <property type="entry name" value="Glyco_32"/>
    <property type="match status" value="1"/>
</dbReference>
<proteinExistence type="inferred from homology"/>
<comment type="caution">
    <text evidence="7">The sequence shown here is derived from an EMBL/GenBank/DDBJ whole genome shotgun (WGS) entry which is preliminary data.</text>
</comment>
<evidence type="ECO:0000313" key="7">
    <source>
        <dbReference type="EMBL" id="MEW1974564.1"/>
    </source>
</evidence>
<reference evidence="7 8" key="1">
    <citation type="submission" date="2024-06" db="EMBL/GenBank/DDBJ databases">
        <title>The Natural Products Discovery Center: Release of the First 8490 Sequenced Strains for Exploring Actinobacteria Biosynthetic Diversity.</title>
        <authorList>
            <person name="Kalkreuter E."/>
            <person name="Kautsar S.A."/>
            <person name="Yang D."/>
            <person name="Bader C.D."/>
            <person name="Teijaro C.N."/>
            <person name="Fluegel L."/>
            <person name="Davis C.M."/>
            <person name="Simpson J.R."/>
            <person name="Lauterbach L."/>
            <person name="Steele A.D."/>
            <person name="Gui C."/>
            <person name="Meng S."/>
            <person name="Li G."/>
            <person name="Viehrig K."/>
            <person name="Ye F."/>
            <person name="Su P."/>
            <person name="Kiefer A.F."/>
            <person name="Nichols A."/>
            <person name="Cepeda A.J."/>
            <person name="Yan W."/>
            <person name="Fan B."/>
            <person name="Jiang Y."/>
            <person name="Adhikari A."/>
            <person name="Zheng C.-J."/>
            <person name="Schuster L."/>
            <person name="Cowan T.M."/>
            <person name="Smanski M.J."/>
            <person name="Chevrette M.G."/>
            <person name="De Carvalho L.P.S."/>
            <person name="Shen B."/>
        </authorList>
    </citation>
    <scope>NUCLEOTIDE SEQUENCE [LARGE SCALE GENOMIC DNA]</scope>
    <source>
        <strain evidence="7 8">NPDC077434</strain>
    </source>
</reference>
<dbReference type="Pfam" id="PF08244">
    <property type="entry name" value="Glyco_hydro_32C"/>
    <property type="match status" value="1"/>
</dbReference>
<organism evidence="7 8">
    <name type="scientific">Microbacterium profundi</name>
    <dbReference type="NCBI Taxonomy" id="450380"/>
    <lineage>
        <taxon>Bacteria</taxon>
        <taxon>Bacillati</taxon>
        <taxon>Actinomycetota</taxon>
        <taxon>Actinomycetes</taxon>
        <taxon>Micrococcales</taxon>
        <taxon>Microbacteriaceae</taxon>
        <taxon>Microbacterium</taxon>
    </lineage>
</organism>
<keyword evidence="8" id="KW-1185">Reference proteome</keyword>
<evidence type="ECO:0000313" key="8">
    <source>
        <dbReference type="Proteomes" id="UP001553715"/>
    </source>
</evidence>
<dbReference type="Gene3D" id="2.115.10.20">
    <property type="entry name" value="Glycosyl hydrolase domain, family 43"/>
    <property type="match status" value="1"/>
</dbReference>
<evidence type="ECO:0000256" key="1">
    <source>
        <dbReference type="ARBA" id="ARBA00009902"/>
    </source>
</evidence>
<dbReference type="InterPro" id="IPR013320">
    <property type="entry name" value="ConA-like_dom_sf"/>
</dbReference>
<feature type="domain" description="Glycosyl hydrolase family 32 N-terminal" evidence="5">
    <location>
        <begin position="12"/>
        <end position="329"/>
    </location>
</feature>
<evidence type="ECO:0000259" key="6">
    <source>
        <dbReference type="Pfam" id="PF08244"/>
    </source>
</evidence>
<dbReference type="PROSITE" id="PS00609">
    <property type="entry name" value="GLYCOSYL_HYDROL_F32"/>
    <property type="match status" value="1"/>
</dbReference>
<accession>A0ABV3LF89</accession>
<sequence length="488" mass="52849">MTAPSATRPLLHFAPEQNWMNDPNGLVFHKGRYHLFYQCNPEGVVHANLSWGHASSTDLIDWEHHPVAIRDDEAGQIFSGSVVVDVGNTSGLGTTDDPALVALYTQAAQNPNRQSQALAYSIDDGLTWTKYAGNPVLDRGTSDFRDPKVFRYDGPAGAYWVMVAVEAVDRQAMLYRSDDLINWTFLSAFGPQRAVDGVWECPDLFPLAVEGDPGDVRWVLLISLNPGGIAGGSGTQYFIGDFDGVTFAADDDATGDAIDWLDFGRDCYAGVTFDALAQADRTLIAWMSNWDYVGSLHAADGTLRHPMMTLPRRLSLVSRDGSLRLRQQPVSVQLADERVLEDIPVAGSRVVFEEIPDAGRISVRIDVLGAAGFALRLRFDGADEGVVMLTYDADARQLSVGRTDGNVAIHDDFPGSQMMPVAGGNLIDLEIWLDRASIEVFADGGTRVLTDLLAPQHGRALAVEGVGGQVHIERIAVADAVGPDMPIG</sequence>